<feature type="region of interest" description="Disordered" evidence="6">
    <location>
        <begin position="188"/>
        <end position="215"/>
    </location>
</feature>
<dbReference type="InterPro" id="IPR007941">
    <property type="entry name" value="DUF726"/>
</dbReference>
<dbReference type="EMBL" id="JAKCXM010000002">
    <property type="protein sequence ID" value="KAJ0409840.1"/>
    <property type="molecule type" value="Genomic_DNA"/>
</dbReference>
<keyword evidence="8" id="KW-1185">Reference proteome</keyword>
<evidence type="ECO:0000256" key="5">
    <source>
        <dbReference type="ARBA" id="ARBA00023136"/>
    </source>
</evidence>
<evidence type="ECO:0000313" key="8">
    <source>
        <dbReference type="Proteomes" id="UP001209570"/>
    </source>
</evidence>
<sequence>MKKLFTKVTSPKASAVPSPSAKNKAHKKPSNNQSAASSHDTDLDDDGDVHDLSTITMTDALSEKQKRGFAGLCACLLPHVNDASTELLWSRTYLQLVVETFLGLPSSQYKAFLPMLTARHDALEEFALSSTSISKDGRVAPPPVILDKLDPAPFVALVVPATGDDGLEQIDTPETKKKKEKGLKGWHLLGKKPKKEEGNNAAEANKGASPATSPAISLPTHQDIQEFQLKILKQLLWFTVKAVGYDARARTLLRVMVETMRLPWKVITVEEISIGRTLFAEATAMPMEKATAKPSVWDWKRNVTIGAAAVTGGALLALTGGLAAPAIAASLTALGGAGVAIGTAVGSAAGVTATTILFGTAGAGVVGLKTDARTRGVQQFHFDLISAGDGMNVYICVSGWLDEDDPPQRGFRRAWGDSREYLRAFYRKTNPEKVDQADQVLDRYKGREDEFFSILRKTYKMGASIEYDPLEMIPSSLAASADENETSPDSQELMRAWRWKDRFPQGDQYCLAWEEELLRKFGKSMRSFAKDQVLSYANNELVQLTAFAALFAAVAIPRTLLRAADIIDNIWVLMMNNADASGKLLAETLRRREQGLRPVTLIGYGMGARLIFMCLKKLSKYDDCHGIVENVVLLGTPLPVVTQDWKNARRVVSGRLINGYSEHDWMLAVMYRYQGWALNSAGIGPIEVPGVENVNLSSIIKGHMEYKNKIGAILDVLGLEA</sequence>
<evidence type="ECO:0000256" key="1">
    <source>
        <dbReference type="ARBA" id="ARBA00004141"/>
    </source>
</evidence>
<name>A0AAD5QEX0_PYTIN</name>
<evidence type="ECO:0000256" key="2">
    <source>
        <dbReference type="ARBA" id="ARBA00009824"/>
    </source>
</evidence>
<evidence type="ECO:0000256" key="3">
    <source>
        <dbReference type="ARBA" id="ARBA00022692"/>
    </source>
</evidence>
<gene>
    <name evidence="7" type="ORF">P43SY_005734</name>
</gene>
<keyword evidence="4" id="KW-1133">Transmembrane helix</keyword>
<evidence type="ECO:0000313" key="7">
    <source>
        <dbReference type="EMBL" id="KAJ0409840.1"/>
    </source>
</evidence>
<dbReference type="SUPFAM" id="SSF53474">
    <property type="entry name" value="alpha/beta-Hydrolases"/>
    <property type="match status" value="1"/>
</dbReference>
<reference evidence="7" key="1">
    <citation type="submission" date="2021-12" db="EMBL/GenBank/DDBJ databases">
        <title>Prjna785345.</title>
        <authorList>
            <person name="Rujirawat T."/>
            <person name="Krajaejun T."/>
        </authorList>
    </citation>
    <scope>NUCLEOTIDE SEQUENCE</scope>
    <source>
        <strain evidence="7">Pi057C3</strain>
    </source>
</reference>
<comment type="subcellular location">
    <subcellularLocation>
        <location evidence="1">Membrane</location>
        <topology evidence="1">Multi-pass membrane protein</topology>
    </subcellularLocation>
</comment>
<protein>
    <recommendedName>
        <fullName evidence="9">Transmembrane protein</fullName>
    </recommendedName>
</protein>
<keyword evidence="5" id="KW-0472">Membrane</keyword>
<dbReference type="PANTHER" id="PTHR17920:SF3">
    <property type="entry name" value="TRANSMEMBRANE AND COILED-COIL DOMAIN-CONTAINING PROTEIN 4"/>
    <property type="match status" value="1"/>
</dbReference>
<dbReference type="InterPro" id="IPR029058">
    <property type="entry name" value="AB_hydrolase_fold"/>
</dbReference>
<dbReference type="Proteomes" id="UP001209570">
    <property type="component" value="Unassembled WGS sequence"/>
</dbReference>
<comment type="similarity">
    <text evidence="2">Belongs to the TMCO4 family.</text>
</comment>
<feature type="region of interest" description="Disordered" evidence="6">
    <location>
        <begin position="1"/>
        <end position="47"/>
    </location>
</feature>
<feature type="compositionally biased region" description="Low complexity" evidence="6">
    <location>
        <begin position="199"/>
        <end position="208"/>
    </location>
</feature>
<evidence type="ECO:0000256" key="4">
    <source>
        <dbReference type="ARBA" id="ARBA00022989"/>
    </source>
</evidence>
<proteinExistence type="inferred from homology"/>
<organism evidence="7 8">
    <name type="scientific">Pythium insidiosum</name>
    <name type="common">Pythiosis disease agent</name>
    <dbReference type="NCBI Taxonomy" id="114742"/>
    <lineage>
        <taxon>Eukaryota</taxon>
        <taxon>Sar</taxon>
        <taxon>Stramenopiles</taxon>
        <taxon>Oomycota</taxon>
        <taxon>Peronosporomycetes</taxon>
        <taxon>Pythiales</taxon>
        <taxon>Pythiaceae</taxon>
        <taxon>Pythium</taxon>
    </lineage>
</organism>
<comment type="caution">
    <text evidence="7">The sequence shown here is derived from an EMBL/GenBank/DDBJ whole genome shotgun (WGS) entry which is preliminary data.</text>
</comment>
<dbReference type="AlphaFoldDB" id="A0AAD5QEX0"/>
<dbReference type="GO" id="GO:0016020">
    <property type="term" value="C:membrane"/>
    <property type="evidence" value="ECO:0007669"/>
    <property type="project" value="UniProtKB-SubCell"/>
</dbReference>
<keyword evidence="3" id="KW-0812">Transmembrane</keyword>
<accession>A0AAD5QEX0</accession>
<dbReference type="Pfam" id="PF05277">
    <property type="entry name" value="DUF726"/>
    <property type="match status" value="2"/>
</dbReference>
<dbReference type="PANTHER" id="PTHR17920">
    <property type="entry name" value="TRANSMEMBRANE AND COILED-COIL DOMAIN-CONTAINING PROTEIN 4 TMCO4"/>
    <property type="match status" value="1"/>
</dbReference>
<evidence type="ECO:0008006" key="9">
    <source>
        <dbReference type="Google" id="ProtNLM"/>
    </source>
</evidence>
<evidence type="ECO:0000256" key="6">
    <source>
        <dbReference type="SAM" id="MobiDB-lite"/>
    </source>
</evidence>
<feature type="compositionally biased region" description="Low complexity" evidence="6">
    <location>
        <begin position="10"/>
        <end position="22"/>
    </location>
</feature>